<dbReference type="SUPFAM" id="SSF46785">
    <property type="entry name" value="Winged helix' DNA-binding domain"/>
    <property type="match status" value="1"/>
</dbReference>
<dbReference type="InterPro" id="IPR036388">
    <property type="entry name" value="WH-like_DNA-bd_sf"/>
</dbReference>
<sequence length="399" mass="44501">MNNEEHYIPSSKKIVYSHIADKITITKAELLANTGLTSTTLTRLLDEMMEEGLIQIAELGPSRGGRRPILYKINADYRYIFGIEISRIHSSIGLFDMQLNAKSFIQWRMDEAMTPTRFLKYALQQMRLFLRDHHISHEQVMGVGIGAVGPLDRDSGMILDPVYFSASGWSNVPICALLSDETGWVTAIENGANAALLGEQWVLRNELIQHALYLHAGVSLRSAMMSHGRIIHGTVDMEGAIGQMIIQTDGSRLNHTGNYGSLEAYASIESLEKQARTQAKMGRFPFAHQLEVAPERINFEFLRQAQKSGDPFAQELFKQSATYLGVGVANIINMFHPDQIILGGALINSSPLYYDTVIEVALKNTYYHPKYQPHFSKGQLKEAAVATGAALSVWKNIPF</sequence>
<gene>
    <name evidence="4" type="ORF">J2Z69_001102</name>
</gene>
<dbReference type="Proteomes" id="UP001519288">
    <property type="component" value="Unassembled WGS sequence"/>
</dbReference>
<comment type="function">
    <text evidence="1">Transcriptional repressor of xylose-utilizing enzymes.</text>
</comment>
<dbReference type="Pfam" id="PF00480">
    <property type="entry name" value="ROK"/>
    <property type="match status" value="1"/>
</dbReference>
<organism evidence="4 5">
    <name type="scientific">Paenibacillus shirakamiensis</name>
    <dbReference type="NCBI Taxonomy" id="1265935"/>
    <lineage>
        <taxon>Bacteria</taxon>
        <taxon>Bacillati</taxon>
        <taxon>Bacillota</taxon>
        <taxon>Bacilli</taxon>
        <taxon>Bacillales</taxon>
        <taxon>Paenibacillaceae</taxon>
        <taxon>Paenibacillus</taxon>
    </lineage>
</organism>
<keyword evidence="4" id="KW-0418">Kinase</keyword>
<comment type="caution">
    <text evidence="4">The sequence shown here is derived from an EMBL/GenBank/DDBJ whole genome shotgun (WGS) entry which is preliminary data.</text>
</comment>
<dbReference type="Gene3D" id="1.10.10.10">
    <property type="entry name" value="Winged helix-like DNA-binding domain superfamily/Winged helix DNA-binding domain"/>
    <property type="match status" value="1"/>
</dbReference>
<evidence type="ECO:0000256" key="2">
    <source>
        <dbReference type="ARBA" id="ARBA00006479"/>
    </source>
</evidence>
<dbReference type="InterPro" id="IPR043129">
    <property type="entry name" value="ATPase_NBD"/>
</dbReference>
<accession>A0ABS4JEF9</accession>
<keyword evidence="5" id="KW-1185">Reference proteome</keyword>
<keyword evidence="3" id="KW-0859">Xylose metabolism</keyword>
<dbReference type="InterPro" id="IPR036390">
    <property type="entry name" value="WH_DNA-bd_sf"/>
</dbReference>
<evidence type="ECO:0000313" key="5">
    <source>
        <dbReference type="Proteomes" id="UP001519288"/>
    </source>
</evidence>
<dbReference type="RefSeq" id="WP_209859837.1">
    <property type="nucleotide sequence ID" value="NZ_JAGGLD010000001.1"/>
</dbReference>
<evidence type="ECO:0000313" key="4">
    <source>
        <dbReference type="EMBL" id="MBP2000083.1"/>
    </source>
</evidence>
<dbReference type="EMBL" id="JAGGLD010000001">
    <property type="protein sequence ID" value="MBP2000083.1"/>
    <property type="molecule type" value="Genomic_DNA"/>
</dbReference>
<evidence type="ECO:0000256" key="3">
    <source>
        <dbReference type="ARBA" id="ARBA00022629"/>
    </source>
</evidence>
<name>A0ABS4JEF9_9BACL</name>
<dbReference type="PANTHER" id="PTHR18964:SF149">
    <property type="entry name" value="BIFUNCTIONAL UDP-N-ACETYLGLUCOSAMINE 2-EPIMERASE_N-ACETYLMANNOSAMINE KINASE"/>
    <property type="match status" value="1"/>
</dbReference>
<dbReference type="PANTHER" id="PTHR18964">
    <property type="entry name" value="ROK (REPRESSOR, ORF, KINASE) FAMILY"/>
    <property type="match status" value="1"/>
</dbReference>
<reference evidence="4 5" key="1">
    <citation type="submission" date="2021-03" db="EMBL/GenBank/DDBJ databases">
        <title>Genomic Encyclopedia of Type Strains, Phase IV (KMG-IV): sequencing the most valuable type-strain genomes for metagenomic binning, comparative biology and taxonomic classification.</title>
        <authorList>
            <person name="Goeker M."/>
        </authorList>
    </citation>
    <scope>NUCLEOTIDE SEQUENCE [LARGE SCALE GENOMIC DNA]</scope>
    <source>
        <strain evidence="4 5">DSM 26806</strain>
    </source>
</reference>
<keyword evidence="4" id="KW-0808">Transferase</keyword>
<evidence type="ECO:0000256" key="1">
    <source>
        <dbReference type="ARBA" id="ARBA00002486"/>
    </source>
</evidence>
<keyword evidence="3" id="KW-0119">Carbohydrate metabolism</keyword>
<dbReference type="Gene3D" id="3.30.420.40">
    <property type="match status" value="2"/>
</dbReference>
<protein>
    <submittedName>
        <fullName evidence="4">NBD/HSP70 family sugar kinase</fullName>
    </submittedName>
</protein>
<dbReference type="GO" id="GO:0016301">
    <property type="term" value="F:kinase activity"/>
    <property type="evidence" value="ECO:0007669"/>
    <property type="project" value="UniProtKB-KW"/>
</dbReference>
<proteinExistence type="inferred from homology"/>
<dbReference type="InterPro" id="IPR000600">
    <property type="entry name" value="ROK"/>
</dbReference>
<dbReference type="SUPFAM" id="SSF53067">
    <property type="entry name" value="Actin-like ATPase domain"/>
    <property type="match status" value="1"/>
</dbReference>
<comment type="similarity">
    <text evidence="2">Belongs to the ROK (NagC/XylR) family.</text>
</comment>